<gene>
    <name evidence="1" type="ORF">N7530_002349</name>
</gene>
<reference evidence="1" key="2">
    <citation type="journal article" date="2023" name="IMA Fungus">
        <title>Comparative genomic study of the Penicillium genus elucidates a diverse pangenome and 15 lateral gene transfer events.</title>
        <authorList>
            <person name="Petersen C."/>
            <person name="Sorensen T."/>
            <person name="Nielsen M.R."/>
            <person name="Sondergaard T.E."/>
            <person name="Sorensen J.L."/>
            <person name="Fitzpatrick D.A."/>
            <person name="Frisvad J.C."/>
            <person name="Nielsen K.L."/>
        </authorList>
    </citation>
    <scope>NUCLEOTIDE SEQUENCE</scope>
    <source>
        <strain evidence="1">IBT 17660</strain>
    </source>
</reference>
<evidence type="ECO:0000313" key="2">
    <source>
        <dbReference type="Proteomes" id="UP001147760"/>
    </source>
</evidence>
<dbReference type="EMBL" id="JAPWDO010000001">
    <property type="protein sequence ID" value="KAJ5488049.1"/>
    <property type="molecule type" value="Genomic_DNA"/>
</dbReference>
<proteinExistence type="predicted"/>
<comment type="caution">
    <text evidence="1">The sequence shown here is derived from an EMBL/GenBank/DDBJ whole genome shotgun (WGS) entry which is preliminary data.</text>
</comment>
<sequence length="172" mass="19539">MVTFFRAFCVPPIKRKICEIGRTTFKNANADSLPGVSEGLSLRCASYRFRIDEIVNSRAVIKEYLTNTMNLRKLTNLTDFGRGVDKQLFRRSLSYRYTQIFYAFDDGRSSLHSVGNESACSFWRLLDLSINRFVISSEVKLNLGPHSDVNVLATVEGLKSMIECFIKASKLC</sequence>
<accession>A0A9W9XBV9</accession>
<dbReference type="Proteomes" id="UP001147760">
    <property type="component" value="Unassembled WGS sequence"/>
</dbReference>
<organism evidence="1 2">
    <name type="scientific">Penicillium desertorum</name>
    <dbReference type="NCBI Taxonomy" id="1303715"/>
    <lineage>
        <taxon>Eukaryota</taxon>
        <taxon>Fungi</taxon>
        <taxon>Dikarya</taxon>
        <taxon>Ascomycota</taxon>
        <taxon>Pezizomycotina</taxon>
        <taxon>Eurotiomycetes</taxon>
        <taxon>Eurotiomycetidae</taxon>
        <taxon>Eurotiales</taxon>
        <taxon>Aspergillaceae</taxon>
        <taxon>Penicillium</taxon>
    </lineage>
</organism>
<evidence type="ECO:0000313" key="1">
    <source>
        <dbReference type="EMBL" id="KAJ5488049.1"/>
    </source>
</evidence>
<keyword evidence="2" id="KW-1185">Reference proteome</keyword>
<protein>
    <submittedName>
        <fullName evidence="1">Uncharacterized protein</fullName>
    </submittedName>
</protein>
<name>A0A9W9XBV9_9EURO</name>
<reference evidence="1" key="1">
    <citation type="submission" date="2022-12" db="EMBL/GenBank/DDBJ databases">
        <authorList>
            <person name="Petersen C."/>
        </authorList>
    </citation>
    <scope>NUCLEOTIDE SEQUENCE</scope>
    <source>
        <strain evidence="1">IBT 17660</strain>
    </source>
</reference>
<dbReference type="AlphaFoldDB" id="A0A9W9XBV9"/>